<dbReference type="AlphaFoldDB" id="A0A399FC97"/>
<dbReference type="SUPFAM" id="SSF51230">
    <property type="entry name" value="Single hybrid motif"/>
    <property type="match status" value="1"/>
</dbReference>
<name>A0A399FC97_9DEIN</name>
<comment type="caution">
    <text evidence="10">The sequence shown here is derived from an EMBL/GenBank/DDBJ whole genome shotgun (WGS) entry which is preliminary data.</text>
</comment>
<dbReference type="SUPFAM" id="SSF52777">
    <property type="entry name" value="CoA-dependent acyltransferases"/>
    <property type="match status" value="1"/>
</dbReference>
<dbReference type="InterPro" id="IPR000089">
    <property type="entry name" value="Biotin_lipoyl"/>
</dbReference>
<dbReference type="SUPFAM" id="SSF47005">
    <property type="entry name" value="Peripheral subunit-binding domain of 2-oxo acid dehydrogenase complex"/>
    <property type="match status" value="1"/>
</dbReference>
<gene>
    <name evidence="10" type="primary">pdhC_2</name>
    <name evidence="10" type="ORF">Mgrana_01513</name>
</gene>
<dbReference type="PROSITE" id="PS51826">
    <property type="entry name" value="PSBD"/>
    <property type="match status" value="1"/>
</dbReference>
<evidence type="ECO:0000259" key="8">
    <source>
        <dbReference type="PROSITE" id="PS50968"/>
    </source>
</evidence>
<dbReference type="InterPro" id="IPR023213">
    <property type="entry name" value="CAT-like_dom_sf"/>
</dbReference>
<dbReference type="EC" id="2.3.1.-" evidence="6"/>
<reference evidence="10 11" key="1">
    <citation type="submission" date="2018-08" db="EMBL/GenBank/DDBJ databases">
        <title>Meiothermus granaticius genome AF-68 sequencing project.</title>
        <authorList>
            <person name="Da Costa M.S."/>
            <person name="Albuquerque L."/>
            <person name="Raposo P."/>
            <person name="Froufe H.J.C."/>
            <person name="Barroso C.S."/>
            <person name="Egas C."/>
        </authorList>
    </citation>
    <scope>NUCLEOTIDE SEQUENCE [LARGE SCALE GENOMIC DNA]</scope>
    <source>
        <strain evidence="10 11">AF-68</strain>
    </source>
</reference>
<evidence type="ECO:0000313" key="11">
    <source>
        <dbReference type="Proteomes" id="UP000266178"/>
    </source>
</evidence>
<dbReference type="Proteomes" id="UP000266178">
    <property type="component" value="Unassembled WGS sequence"/>
</dbReference>
<keyword evidence="5 6" id="KW-0012">Acyltransferase</keyword>
<keyword evidence="3 6" id="KW-0808">Transferase</keyword>
<evidence type="ECO:0000256" key="7">
    <source>
        <dbReference type="SAM" id="MobiDB-lite"/>
    </source>
</evidence>
<feature type="region of interest" description="Disordered" evidence="7">
    <location>
        <begin position="83"/>
        <end position="135"/>
    </location>
</feature>
<dbReference type="Gene3D" id="4.10.320.10">
    <property type="entry name" value="E3-binding domain"/>
    <property type="match status" value="1"/>
</dbReference>
<dbReference type="Gene3D" id="3.30.559.10">
    <property type="entry name" value="Chloramphenicol acetyltransferase-like domain"/>
    <property type="match status" value="1"/>
</dbReference>
<dbReference type="EMBL" id="QWLB01000017">
    <property type="protein sequence ID" value="RIH92612.1"/>
    <property type="molecule type" value="Genomic_DNA"/>
</dbReference>
<dbReference type="CDD" id="cd06849">
    <property type="entry name" value="lipoyl_domain"/>
    <property type="match status" value="1"/>
</dbReference>
<dbReference type="GO" id="GO:0016407">
    <property type="term" value="F:acetyltransferase activity"/>
    <property type="evidence" value="ECO:0007669"/>
    <property type="project" value="TreeGrafter"/>
</dbReference>
<keyword evidence="4 6" id="KW-0450">Lipoyl</keyword>
<feature type="domain" description="Lipoyl-binding" evidence="8">
    <location>
        <begin position="6"/>
        <end position="81"/>
    </location>
</feature>
<keyword evidence="10" id="KW-0670">Pyruvate</keyword>
<dbReference type="Gene3D" id="2.40.50.100">
    <property type="match status" value="1"/>
</dbReference>
<dbReference type="PANTHER" id="PTHR43178:SF5">
    <property type="entry name" value="LIPOAMIDE ACYLTRANSFERASE COMPONENT OF BRANCHED-CHAIN ALPHA-KETO ACID DEHYDROGENASE COMPLEX, MITOCHONDRIAL"/>
    <property type="match status" value="1"/>
</dbReference>
<evidence type="ECO:0000259" key="9">
    <source>
        <dbReference type="PROSITE" id="PS51826"/>
    </source>
</evidence>
<dbReference type="GO" id="GO:0031405">
    <property type="term" value="F:lipoic acid binding"/>
    <property type="evidence" value="ECO:0007669"/>
    <property type="project" value="TreeGrafter"/>
</dbReference>
<proteinExistence type="inferred from homology"/>
<organism evidence="10 11">
    <name type="scientific">Meiothermus granaticius NBRC 107808</name>
    <dbReference type="NCBI Taxonomy" id="1227551"/>
    <lineage>
        <taxon>Bacteria</taxon>
        <taxon>Thermotogati</taxon>
        <taxon>Deinococcota</taxon>
        <taxon>Deinococci</taxon>
        <taxon>Thermales</taxon>
        <taxon>Thermaceae</taxon>
        <taxon>Meiothermus</taxon>
    </lineage>
</organism>
<dbReference type="Pfam" id="PF00198">
    <property type="entry name" value="2-oxoacid_dh"/>
    <property type="match status" value="1"/>
</dbReference>
<dbReference type="InterPro" id="IPR050743">
    <property type="entry name" value="2-oxoacid_DH_E2_comp"/>
</dbReference>
<dbReference type="RefSeq" id="WP_119357008.1">
    <property type="nucleotide sequence ID" value="NZ_BJXM01000017.1"/>
</dbReference>
<evidence type="ECO:0000256" key="2">
    <source>
        <dbReference type="ARBA" id="ARBA00007317"/>
    </source>
</evidence>
<comment type="similarity">
    <text evidence="2 6">Belongs to the 2-oxoacid dehydrogenase family.</text>
</comment>
<dbReference type="Pfam" id="PF00364">
    <property type="entry name" value="Biotin_lipoyl"/>
    <property type="match status" value="1"/>
</dbReference>
<comment type="cofactor">
    <cofactor evidence="1 6">
        <name>(R)-lipoate</name>
        <dbReference type="ChEBI" id="CHEBI:83088"/>
    </cofactor>
</comment>
<sequence length="413" mass="43888">MEEVALKLLALPRLGETMEEGELMAWLKQPGETVRRGEVVAEIGTDKIVAEMPALEDFVLEEHLVPPGQTVKVGQPIARVRPLGASKPVENPPLGPEPDRQAAPSLTVPKPPSSPLPAAAKPVPGRPKASPAARHLARQLGLDLRRIVGTGPHGRITTEDVKQTAAATAQGPAPTARIADPGQFLPFSRIQAAAARTTHQSKQEIPHFYVRARADLTAFVRTLENERSGGLHLTLNDLLIKAVALALRKHPRLNAVVREGGLELLPQIHIGVLTATPEGLVTSVVRDADTLSPAQISSRVREIRARASVGRARSEDVQGATFCLSNLGMFGVEEFSAIILPPNVAILAIGAVQEEVVAENAAIRIAKTLRLTVSADHRALDGVEVALFLQTLKGLLEHPASLYTGPDAAGSAP</sequence>
<dbReference type="Pfam" id="PF02817">
    <property type="entry name" value="E3_binding"/>
    <property type="match status" value="1"/>
</dbReference>
<dbReference type="OrthoDB" id="9805770at2"/>
<dbReference type="GO" id="GO:0005737">
    <property type="term" value="C:cytoplasm"/>
    <property type="evidence" value="ECO:0007669"/>
    <property type="project" value="TreeGrafter"/>
</dbReference>
<dbReference type="InterPro" id="IPR011053">
    <property type="entry name" value="Single_hybrid_motif"/>
</dbReference>
<dbReference type="PROSITE" id="PS50968">
    <property type="entry name" value="BIOTINYL_LIPOYL"/>
    <property type="match status" value="1"/>
</dbReference>
<dbReference type="PANTHER" id="PTHR43178">
    <property type="entry name" value="DIHYDROLIPOAMIDE ACETYLTRANSFERASE COMPONENT OF PYRUVATE DEHYDROGENASE COMPLEX"/>
    <property type="match status" value="1"/>
</dbReference>
<accession>A0A399FC97</accession>
<evidence type="ECO:0000256" key="3">
    <source>
        <dbReference type="ARBA" id="ARBA00022679"/>
    </source>
</evidence>
<evidence type="ECO:0000256" key="4">
    <source>
        <dbReference type="ARBA" id="ARBA00022823"/>
    </source>
</evidence>
<dbReference type="InterPro" id="IPR004167">
    <property type="entry name" value="PSBD"/>
</dbReference>
<dbReference type="InterPro" id="IPR001078">
    <property type="entry name" value="2-oxoacid_DH_actylTfrase"/>
</dbReference>
<dbReference type="InterPro" id="IPR036625">
    <property type="entry name" value="E3-bd_dom_sf"/>
</dbReference>
<feature type="domain" description="Peripheral subunit-binding (PSBD)" evidence="9">
    <location>
        <begin position="128"/>
        <end position="165"/>
    </location>
</feature>
<evidence type="ECO:0000313" key="10">
    <source>
        <dbReference type="EMBL" id="RIH92612.1"/>
    </source>
</evidence>
<protein>
    <recommendedName>
        <fullName evidence="6">Dihydrolipoamide acetyltransferase component of pyruvate dehydrogenase complex</fullName>
        <ecNumber evidence="6">2.3.1.-</ecNumber>
    </recommendedName>
</protein>
<evidence type="ECO:0000256" key="6">
    <source>
        <dbReference type="RuleBase" id="RU003423"/>
    </source>
</evidence>
<keyword evidence="11" id="KW-1185">Reference proteome</keyword>
<evidence type="ECO:0000256" key="1">
    <source>
        <dbReference type="ARBA" id="ARBA00001938"/>
    </source>
</evidence>
<evidence type="ECO:0000256" key="5">
    <source>
        <dbReference type="ARBA" id="ARBA00023315"/>
    </source>
</evidence>